<dbReference type="SUPFAM" id="SSF159894">
    <property type="entry name" value="YgaC/TfoX-N like"/>
    <property type="match status" value="1"/>
</dbReference>
<reference evidence="1" key="1">
    <citation type="submission" date="2014-01" db="EMBL/GenBank/DDBJ databases">
        <authorList>
            <person name="Brown-Elliot B."/>
            <person name="Wallace R."/>
            <person name="Lenaerts A."/>
            <person name="Ordway D."/>
            <person name="DeGroote M.A."/>
            <person name="Parker T."/>
            <person name="Sizemore C."/>
            <person name="Tallon L.J."/>
            <person name="Sadzewicz L.K."/>
            <person name="Sengamalay N."/>
            <person name="Fraser C.M."/>
            <person name="Hine E."/>
            <person name="Shefchek K.A."/>
            <person name="Das S.P."/>
            <person name="Tettelin H."/>
        </authorList>
    </citation>
    <scope>NUCLEOTIDE SEQUENCE [LARGE SCALE GENOMIC DNA]</scope>
    <source>
        <strain evidence="1">4042</strain>
    </source>
</reference>
<accession>X8BF90</accession>
<name>X8BF90_MYCXE</name>
<proteinExistence type="predicted"/>
<evidence type="ECO:0008006" key="2">
    <source>
        <dbReference type="Google" id="ProtNLM"/>
    </source>
</evidence>
<comment type="caution">
    <text evidence="1">The sequence shown here is derived from an EMBL/GenBank/DDBJ whole genome shotgun (WGS) entry which is preliminary data.</text>
</comment>
<dbReference type="AlphaFoldDB" id="X8BF90"/>
<gene>
    <name evidence="1" type="ORF">I553_6404</name>
</gene>
<sequence>MAYDTELVERLREVLAGEHGVEEKRMFGGVAFLIAGA</sequence>
<dbReference type="PATRIC" id="fig|1299334.3.peg.4568"/>
<dbReference type="EMBL" id="JAOB01000042">
    <property type="protein sequence ID" value="EUA42544.1"/>
    <property type="molecule type" value="Genomic_DNA"/>
</dbReference>
<protein>
    <recommendedName>
        <fullName evidence="2">TfoX N-terminal domain protein</fullName>
    </recommendedName>
</protein>
<organism evidence="1">
    <name type="scientific">Mycobacterium xenopi 4042</name>
    <dbReference type="NCBI Taxonomy" id="1299334"/>
    <lineage>
        <taxon>Bacteria</taxon>
        <taxon>Bacillati</taxon>
        <taxon>Actinomycetota</taxon>
        <taxon>Actinomycetes</taxon>
        <taxon>Mycobacteriales</taxon>
        <taxon>Mycobacteriaceae</taxon>
        <taxon>Mycobacterium</taxon>
    </lineage>
</organism>
<evidence type="ECO:0000313" key="1">
    <source>
        <dbReference type="EMBL" id="EUA42544.1"/>
    </source>
</evidence>